<proteinExistence type="predicted"/>
<evidence type="ECO:0000313" key="3">
    <source>
        <dbReference type="Proteomes" id="UP000198211"/>
    </source>
</evidence>
<comment type="caution">
    <text evidence="2">The sequence shown here is derived from an EMBL/GenBank/DDBJ whole genome shotgun (WGS) entry which is preliminary data.</text>
</comment>
<dbReference type="Proteomes" id="UP000198211">
    <property type="component" value="Unassembled WGS sequence"/>
</dbReference>
<evidence type="ECO:0000313" key="2">
    <source>
        <dbReference type="EMBL" id="OWZ21166.1"/>
    </source>
</evidence>
<protein>
    <submittedName>
        <fullName evidence="2">Uncharacterized protein</fullName>
    </submittedName>
</protein>
<dbReference type="EMBL" id="NBNE01000251">
    <property type="protein sequence ID" value="OWZ21166.1"/>
    <property type="molecule type" value="Genomic_DNA"/>
</dbReference>
<name>A0A225WU56_9STRA</name>
<accession>A0A225WU56</accession>
<sequence>MFVVSEDGVWLSLNVQLAKLALVSMDPSVSDETNGLFTMKVVKNLTEWHAGVTAACYDSESATLVVSGGVRDPSVDLIEKQASSLSVWKVVGEKDTKDVGELLDFTMVVKGKKQQVSDEAIEDDQSDLVSVVEEESGGLLASMLSQSPSALLKEIGLSRLSEMQTTVNESVVNGNDAHSASVVVSVRLDAAKWHFGHYVKAVWSALLAKHKLDESVDAQRVFEVPSSDILDHFTAIFEELLSFVELCASDDNPKALKFAEMATVALSNLLVRHDELGGVAERSAMAWQDEQKRAVKSRIQAQFQVGAAIEKKASHQSDQESSCWSALFARGVWGVRLLNWYTEHAYAELSREEEITEAVILVHWEANNLDLAIQLLLMCPFDGLREKNPPLWTSSGNYVVCALVAQGEFAAAGRLTCALRHAHPLLWDMENARLLLANYLRSLASSEQQKSKNIKDEIAHLQHEVYAKTSRRFADALL</sequence>
<dbReference type="OrthoDB" id="27490at2759"/>
<reference evidence="3" key="1">
    <citation type="submission" date="2017-03" db="EMBL/GenBank/DDBJ databases">
        <title>Phytopthora megakarya and P. palmivora, two closely related causual agents of cacao black pod achieved similar genome size and gene model numbers by different mechanisms.</title>
        <authorList>
            <person name="Ali S."/>
            <person name="Shao J."/>
            <person name="Larry D.J."/>
            <person name="Kronmiller B."/>
            <person name="Shen D."/>
            <person name="Strem M.D."/>
            <person name="Melnick R.L."/>
            <person name="Guiltinan M.J."/>
            <person name="Tyler B.M."/>
            <person name="Meinhardt L.W."/>
            <person name="Bailey B.A."/>
        </authorList>
    </citation>
    <scope>NUCLEOTIDE SEQUENCE [LARGE SCALE GENOMIC DNA]</scope>
    <source>
        <strain evidence="3">zdho120</strain>
    </source>
</reference>
<keyword evidence="3" id="KW-1185">Reference proteome</keyword>
<gene>
    <name evidence="2" type="ORF">PHMEG_0004319</name>
</gene>
<dbReference type="AlphaFoldDB" id="A0A225WU56"/>
<evidence type="ECO:0000256" key="1">
    <source>
        <dbReference type="SAM" id="Coils"/>
    </source>
</evidence>
<feature type="coiled-coil region" evidence="1">
    <location>
        <begin position="429"/>
        <end position="464"/>
    </location>
</feature>
<dbReference type="STRING" id="4795.A0A225WU56"/>
<organism evidence="2 3">
    <name type="scientific">Phytophthora megakarya</name>
    <dbReference type="NCBI Taxonomy" id="4795"/>
    <lineage>
        <taxon>Eukaryota</taxon>
        <taxon>Sar</taxon>
        <taxon>Stramenopiles</taxon>
        <taxon>Oomycota</taxon>
        <taxon>Peronosporomycetes</taxon>
        <taxon>Peronosporales</taxon>
        <taxon>Peronosporaceae</taxon>
        <taxon>Phytophthora</taxon>
    </lineage>
</organism>
<keyword evidence="1" id="KW-0175">Coiled coil</keyword>